<keyword evidence="8" id="KW-1185">Reference proteome</keyword>
<feature type="transmembrane region" description="Helical" evidence="5">
    <location>
        <begin position="73"/>
        <end position="92"/>
    </location>
</feature>
<dbReference type="Gene3D" id="1.20.1250.20">
    <property type="entry name" value="MFS general substrate transporter like domains"/>
    <property type="match status" value="2"/>
</dbReference>
<dbReference type="EMBL" id="JACJUD010000005">
    <property type="protein sequence ID" value="MBB2496515.1"/>
    <property type="molecule type" value="Genomic_DNA"/>
</dbReference>
<dbReference type="GO" id="GO:0005886">
    <property type="term" value="C:plasma membrane"/>
    <property type="evidence" value="ECO:0007669"/>
    <property type="project" value="TreeGrafter"/>
</dbReference>
<organism evidence="7 8">
    <name type="scientific">Aquipseudomonas ullengensis</name>
    <dbReference type="NCBI Taxonomy" id="2759166"/>
    <lineage>
        <taxon>Bacteria</taxon>
        <taxon>Pseudomonadati</taxon>
        <taxon>Pseudomonadota</taxon>
        <taxon>Gammaproteobacteria</taxon>
        <taxon>Pseudomonadales</taxon>
        <taxon>Pseudomonadaceae</taxon>
        <taxon>Aquipseudomonas</taxon>
    </lineage>
</organism>
<dbReference type="PANTHER" id="PTHR23521">
    <property type="entry name" value="TRANSPORTER MFS SUPERFAMILY"/>
    <property type="match status" value="1"/>
</dbReference>
<protein>
    <submittedName>
        <fullName evidence="7">MFS transporter</fullName>
    </submittedName>
</protein>
<evidence type="ECO:0000256" key="1">
    <source>
        <dbReference type="ARBA" id="ARBA00004370"/>
    </source>
</evidence>
<sequence>MWPQIAPISSLLTGVALLLLGNGLLNTLLTLKGAEQGYSTTLLGLIMSGYFTGYFLGNWLGGPLIRRVGHIRAFAFCCALAAICALLHVLIINPWVWVALRLIYGVALICLYMVIESWLNARANSDNRGKILALYMAVNLGALALGQQLLRLDTSLGFTLFALAGMIIVSALMPVTLTRQLQPTLPDSPSANLREMLRIAPLALAASALSGLGLSGFWGMAPAYANLISLDAAGVGLLMTLTILGGALLQWPIGRYSDRHDRRKVLSWVVAGAALAAATMVILGPGTPLLALFFLFGGLSFAIYPLAVALLIDQLHPDEVLSGSASLLLVNGIGSSCGPLLAGLLMQQFGAVALPVYFTATLGVLAMYAFYRIHRVSDLIAESPAQFVPMLRTGPTALEMVPEAPTPDAEPPGTR</sequence>
<accession>A0A7W4QBJ2</accession>
<dbReference type="RefSeq" id="WP_183090048.1">
    <property type="nucleotide sequence ID" value="NZ_JACJUD010000005.1"/>
</dbReference>
<dbReference type="PANTHER" id="PTHR23521:SF3">
    <property type="entry name" value="MFS TRANSPORTER"/>
    <property type="match status" value="1"/>
</dbReference>
<evidence type="ECO:0000256" key="5">
    <source>
        <dbReference type="SAM" id="Phobius"/>
    </source>
</evidence>
<evidence type="ECO:0000256" key="4">
    <source>
        <dbReference type="ARBA" id="ARBA00023136"/>
    </source>
</evidence>
<feature type="domain" description="Major facilitator superfamily (MFS) profile" evidence="6">
    <location>
        <begin position="7"/>
        <end position="378"/>
    </location>
</feature>
<feature type="transmembrane region" description="Helical" evidence="5">
    <location>
        <begin position="265"/>
        <end position="283"/>
    </location>
</feature>
<dbReference type="CDD" id="cd17477">
    <property type="entry name" value="MFS_YcaD_like"/>
    <property type="match status" value="1"/>
</dbReference>
<comment type="caution">
    <text evidence="7">The sequence shown here is derived from an EMBL/GenBank/DDBJ whole genome shotgun (WGS) entry which is preliminary data.</text>
</comment>
<feature type="transmembrane region" description="Helical" evidence="5">
    <location>
        <begin position="131"/>
        <end position="150"/>
    </location>
</feature>
<dbReference type="InterPro" id="IPR036259">
    <property type="entry name" value="MFS_trans_sf"/>
</dbReference>
<evidence type="ECO:0000313" key="8">
    <source>
        <dbReference type="Proteomes" id="UP000542720"/>
    </source>
</evidence>
<dbReference type="InterPro" id="IPR047200">
    <property type="entry name" value="MFS_YcaD-like"/>
</dbReference>
<feature type="transmembrane region" description="Helical" evidence="5">
    <location>
        <begin position="156"/>
        <end position="178"/>
    </location>
</feature>
<feature type="transmembrane region" description="Helical" evidence="5">
    <location>
        <begin position="324"/>
        <end position="346"/>
    </location>
</feature>
<evidence type="ECO:0000259" key="6">
    <source>
        <dbReference type="PROSITE" id="PS50850"/>
    </source>
</evidence>
<evidence type="ECO:0000313" key="7">
    <source>
        <dbReference type="EMBL" id="MBB2496515.1"/>
    </source>
</evidence>
<evidence type="ECO:0000256" key="3">
    <source>
        <dbReference type="ARBA" id="ARBA00022989"/>
    </source>
</evidence>
<feature type="transmembrane region" description="Helical" evidence="5">
    <location>
        <begin position="232"/>
        <end position="253"/>
    </location>
</feature>
<dbReference type="PROSITE" id="PS50850">
    <property type="entry name" value="MFS"/>
    <property type="match status" value="1"/>
</dbReference>
<keyword evidence="3 5" id="KW-1133">Transmembrane helix</keyword>
<feature type="transmembrane region" description="Helical" evidence="5">
    <location>
        <begin position="41"/>
        <end position="61"/>
    </location>
</feature>
<proteinExistence type="predicted"/>
<keyword evidence="4 5" id="KW-0472">Membrane</keyword>
<feature type="transmembrane region" description="Helical" evidence="5">
    <location>
        <begin position="289"/>
        <end position="312"/>
    </location>
</feature>
<feature type="transmembrane region" description="Helical" evidence="5">
    <location>
        <begin position="199"/>
        <end position="220"/>
    </location>
</feature>
<gene>
    <name evidence="7" type="ORF">H3H51_15955</name>
</gene>
<dbReference type="InterPro" id="IPR011701">
    <property type="entry name" value="MFS"/>
</dbReference>
<dbReference type="SUPFAM" id="SSF103473">
    <property type="entry name" value="MFS general substrate transporter"/>
    <property type="match status" value="1"/>
</dbReference>
<comment type="subcellular location">
    <subcellularLocation>
        <location evidence="1">Membrane</location>
    </subcellularLocation>
</comment>
<feature type="transmembrane region" description="Helical" evidence="5">
    <location>
        <begin position="352"/>
        <end position="371"/>
    </location>
</feature>
<keyword evidence="2 5" id="KW-0812">Transmembrane</keyword>
<dbReference type="Pfam" id="PF00083">
    <property type="entry name" value="Sugar_tr"/>
    <property type="match status" value="1"/>
</dbReference>
<dbReference type="AlphaFoldDB" id="A0A7W4QBJ2"/>
<dbReference type="Proteomes" id="UP000542720">
    <property type="component" value="Unassembled WGS sequence"/>
</dbReference>
<dbReference type="InterPro" id="IPR005828">
    <property type="entry name" value="MFS_sugar_transport-like"/>
</dbReference>
<evidence type="ECO:0000256" key="2">
    <source>
        <dbReference type="ARBA" id="ARBA00022692"/>
    </source>
</evidence>
<reference evidence="7 8" key="1">
    <citation type="submission" date="2020-08" db="EMBL/GenBank/DDBJ databases">
        <authorList>
            <person name="Kim C.M."/>
        </authorList>
    </citation>
    <scope>NUCLEOTIDE SEQUENCE [LARGE SCALE GENOMIC DNA]</scope>
    <source>
        <strain evidence="7 8">UL070</strain>
    </source>
</reference>
<feature type="transmembrane region" description="Helical" evidence="5">
    <location>
        <begin position="98"/>
        <end position="119"/>
    </location>
</feature>
<dbReference type="InterPro" id="IPR020846">
    <property type="entry name" value="MFS_dom"/>
</dbReference>
<dbReference type="Pfam" id="PF07690">
    <property type="entry name" value="MFS_1"/>
    <property type="match status" value="1"/>
</dbReference>
<name>A0A7W4QBJ2_9GAMM</name>
<dbReference type="GO" id="GO:0022857">
    <property type="term" value="F:transmembrane transporter activity"/>
    <property type="evidence" value="ECO:0007669"/>
    <property type="project" value="InterPro"/>
</dbReference>